<feature type="signal peptide" evidence="9">
    <location>
        <begin position="1"/>
        <end position="28"/>
    </location>
</feature>
<dbReference type="PANTHER" id="PTHR36108:SF13">
    <property type="entry name" value="COLOSSIN-B-RELATED"/>
    <property type="match status" value="1"/>
</dbReference>
<dbReference type="Gene3D" id="2.60.40.740">
    <property type="match status" value="5"/>
</dbReference>
<evidence type="ECO:0000256" key="4">
    <source>
        <dbReference type="ARBA" id="ARBA00022525"/>
    </source>
</evidence>
<proteinExistence type="inferred from homology"/>
<reference evidence="11 12" key="1">
    <citation type="submission" date="2020-08" db="EMBL/GenBank/DDBJ databases">
        <title>Genomic Encyclopedia of Type Strains, Phase III (KMG-III): the genomes of soil and plant-associated and newly described type strains.</title>
        <authorList>
            <person name="Whitman W."/>
        </authorList>
    </citation>
    <scope>NUCLEOTIDE SEQUENCE [LARGE SCALE GENOMIC DNA]</scope>
    <source>
        <strain evidence="11 12">CECT 8693</strain>
    </source>
</reference>
<keyword evidence="8" id="KW-0812">Transmembrane</keyword>
<dbReference type="Pfam" id="PF05737">
    <property type="entry name" value="Collagen_bind"/>
    <property type="match status" value="3"/>
</dbReference>
<dbReference type="Gene3D" id="2.60.40.10">
    <property type="entry name" value="Immunoglobulins"/>
    <property type="match status" value="2"/>
</dbReference>
<protein>
    <submittedName>
        <fullName evidence="11">LPXTG-motif cell wall-anchored protein/uncharacterized repeat protein (TIGR01451 family)</fullName>
    </submittedName>
</protein>
<evidence type="ECO:0000313" key="11">
    <source>
        <dbReference type="EMBL" id="MBA9087806.1"/>
    </source>
</evidence>
<dbReference type="PROSITE" id="PS50847">
    <property type="entry name" value="GRAM_POS_ANCHORING"/>
    <property type="match status" value="1"/>
</dbReference>
<evidence type="ECO:0000256" key="2">
    <source>
        <dbReference type="ARBA" id="ARBA00007257"/>
    </source>
</evidence>
<evidence type="ECO:0000313" key="12">
    <source>
        <dbReference type="Proteomes" id="UP000567067"/>
    </source>
</evidence>
<evidence type="ECO:0000256" key="5">
    <source>
        <dbReference type="ARBA" id="ARBA00022729"/>
    </source>
</evidence>
<evidence type="ECO:0000256" key="7">
    <source>
        <dbReference type="SAM" id="MobiDB-lite"/>
    </source>
</evidence>
<dbReference type="InterPro" id="IPR008456">
    <property type="entry name" value="Collagen-bd_dom"/>
</dbReference>
<dbReference type="InterPro" id="IPR019931">
    <property type="entry name" value="LPXTG_anchor"/>
</dbReference>
<evidence type="ECO:0000256" key="3">
    <source>
        <dbReference type="ARBA" id="ARBA00022512"/>
    </source>
</evidence>
<comment type="caution">
    <text evidence="11">The sequence shown here is derived from an EMBL/GenBank/DDBJ whole genome shotgun (WGS) entry which is preliminary data.</text>
</comment>
<sequence length="1248" mass="135858">MKKKIMVFLAFVLIFQNLFGLGLSPANAASDTCPVPGPYNTYGGDRIFKEVKILNKAGSVIDSVYNPTYLDKTKLGDEVTLEYLWELENGHDLKCGDVVEFDIPQEFTIYNGFTGSLADEDGTIFADFVVTESSKKGHVVITFNQEVTSHSNISGKMDFFTEISKTNISGSVEVPITFPVRGGVQVAKVFVAPQDGNLLKKDGQAFKAERIDWTIDVNTSLNKIDGAVLSDVLPPGLTLDPNSIRVYNLNVNVKGDPTEGSHVSVTDNVYSLDIEPDGSAFKVIFNQPTITSAYRIMYSTAVTDDETLTSFKNTAKLSGTNIVETEFPKTVPVVREQFLTKEKGNYNRSNQTVPWKVKYNYGQKTINYSDAAATIHDRFDDDMILVDGLSGVNVFDVSNGTRVPLSLGTDYSLTLVNEVDGVSGFDLTFLPNGNSSLNSKYDIEYTTQAKSRIYKNTSVTNTVYTELKGQPVKVSQLHTFNSNIGIKNVSTDYSSKINTWTIKVNSDNLPMTNLIVDDKFSGTGLEYIPGSLQVSATSATYSLNVIDPTKGFTLGFTGTINNEITITYKTKFYPDKSGYSNTAGLKWVEKPNTYTVNLERTFDPNQETINNGRKDAKYDASKKLITWDIKANYNGYKVDNAVFTDVLEQSQQLVDGSVKVYPMTVNAAGNPVKGTTEIAIDPTDIDYSNNTLIIKLGNINDPIWITFDTKQVDKTLVLDKIVNTANLKGNTTSSWNWPKTLTIPRGEVYVNKSGIQNNQNNSVIDWTIKINEGQSYVENARIIDTPSTNQILNDSSFKLYQAVVATGGAVSKDTSKLLTKGTDYSLDIKTDPQTDQQTFELKFLKPIETAYVLEYSSELAFSSLTETVTNDVNFLGDGVAKGTTFVPFEKEYTLYTSGGSGSGTGVRGSIEITKVDSEDQSVKLQGATFKLLKSNGDLVGEKVTGPDGVITFTKLLFDTPYTLIETQSPTGYDLDSKPKTIVIEDSLRQSGGIKTVTISNTMSTTPVTPKGQLEITKVDKANVSKTLEGATFVLQDKGNLRAPISVITDADGKAVFTDLLYDDYVLTETAAPQGYTIDSPNQTITIDSGVELTGGVLGITVTNSKTVDPGNPSNPDPGNPGNPWNPGTPTNPTNPTNPKTPKEEVPTPTKPVDKDEEYTAPEEPVPSDGTNGDKTKPGKTSNPSDIELDENGNPLGGSKGDKAKQNGTNVPVLPKTGENSPWLVQVVGAVLIVAGAVMLRRKFLINKK</sequence>
<accession>A0A7W3SX21</accession>
<dbReference type="InterPro" id="IPR013783">
    <property type="entry name" value="Ig-like_fold"/>
</dbReference>
<comment type="subcellular location">
    <subcellularLocation>
        <location evidence="1">Secreted</location>
        <location evidence="1">Cell wall</location>
        <topology evidence="1">Peptidoglycan-anchor</topology>
    </subcellularLocation>
</comment>
<dbReference type="InterPro" id="IPR041033">
    <property type="entry name" value="SpaA_PFL_dom_1"/>
</dbReference>
<dbReference type="AlphaFoldDB" id="A0A7W3SX21"/>
<dbReference type="InterPro" id="IPR041171">
    <property type="entry name" value="SDR_Ig"/>
</dbReference>
<dbReference type="GO" id="GO:0007155">
    <property type="term" value="P:cell adhesion"/>
    <property type="evidence" value="ECO:0007669"/>
    <property type="project" value="InterPro"/>
</dbReference>
<feature type="transmembrane region" description="Helical" evidence="8">
    <location>
        <begin position="1222"/>
        <end position="1239"/>
    </location>
</feature>
<feature type="compositionally biased region" description="Low complexity" evidence="7">
    <location>
        <begin position="1121"/>
        <end position="1139"/>
    </location>
</feature>
<dbReference type="SUPFAM" id="SSF49478">
    <property type="entry name" value="Cna protein B-type domain"/>
    <property type="match status" value="1"/>
</dbReference>
<dbReference type="SUPFAM" id="SSF49401">
    <property type="entry name" value="Bacterial adhesins"/>
    <property type="match status" value="6"/>
</dbReference>
<dbReference type="InterPro" id="IPR008966">
    <property type="entry name" value="Adhesion_dom_sf"/>
</dbReference>
<gene>
    <name evidence="11" type="ORF">FHR92_004299</name>
</gene>
<organism evidence="11 12">
    <name type="scientific">Fontibacillus solani</name>
    <dbReference type="NCBI Taxonomy" id="1572857"/>
    <lineage>
        <taxon>Bacteria</taxon>
        <taxon>Bacillati</taxon>
        <taxon>Bacillota</taxon>
        <taxon>Bacilli</taxon>
        <taxon>Bacillales</taxon>
        <taxon>Paenibacillaceae</taxon>
        <taxon>Fontibacillus</taxon>
    </lineage>
</organism>
<dbReference type="PANTHER" id="PTHR36108">
    <property type="entry name" value="COLOSSIN-B-RELATED"/>
    <property type="match status" value="1"/>
</dbReference>
<name>A0A7W3SX21_9BACL</name>
<evidence type="ECO:0000256" key="9">
    <source>
        <dbReference type="SAM" id="SignalP"/>
    </source>
</evidence>
<comment type="similarity">
    <text evidence="2">Belongs to the serine-aspartate repeat-containing protein (SDr) family.</text>
</comment>
<keyword evidence="12" id="KW-1185">Reference proteome</keyword>
<evidence type="ECO:0000256" key="6">
    <source>
        <dbReference type="ARBA" id="ARBA00023088"/>
    </source>
</evidence>
<feature type="domain" description="Gram-positive cocci surface proteins LPxTG" evidence="10">
    <location>
        <begin position="1213"/>
        <end position="1248"/>
    </location>
</feature>
<dbReference type="GO" id="GO:0005518">
    <property type="term" value="F:collagen binding"/>
    <property type="evidence" value="ECO:0007669"/>
    <property type="project" value="InterPro"/>
</dbReference>
<dbReference type="Gene3D" id="2.60.40.1280">
    <property type="match status" value="1"/>
</dbReference>
<keyword evidence="6" id="KW-0572">Peptidoglycan-anchor</keyword>
<evidence type="ECO:0000256" key="1">
    <source>
        <dbReference type="ARBA" id="ARBA00004168"/>
    </source>
</evidence>
<dbReference type="Pfam" id="PF17961">
    <property type="entry name" value="Big_8"/>
    <property type="match status" value="1"/>
</dbReference>
<feature type="chain" id="PRO_5031568276" evidence="9">
    <location>
        <begin position="29"/>
        <end position="1248"/>
    </location>
</feature>
<dbReference type="Proteomes" id="UP000567067">
    <property type="component" value="Unassembled WGS sequence"/>
</dbReference>
<dbReference type="EMBL" id="JACJIP010000036">
    <property type="protein sequence ID" value="MBA9087806.1"/>
    <property type="molecule type" value="Genomic_DNA"/>
</dbReference>
<keyword evidence="5 9" id="KW-0732">Signal</keyword>
<dbReference type="RefSeq" id="WP_182538981.1">
    <property type="nucleotide sequence ID" value="NZ_JACJIP010000036.1"/>
</dbReference>
<keyword evidence="4" id="KW-0964">Secreted</keyword>
<keyword evidence="8" id="KW-0472">Membrane</keyword>
<dbReference type="NCBIfam" id="TIGR01167">
    <property type="entry name" value="LPXTG_anchor"/>
    <property type="match status" value="1"/>
</dbReference>
<evidence type="ECO:0000259" key="10">
    <source>
        <dbReference type="PROSITE" id="PS50847"/>
    </source>
</evidence>
<keyword evidence="8" id="KW-1133">Transmembrane helix</keyword>
<feature type="region of interest" description="Disordered" evidence="7">
    <location>
        <begin position="1101"/>
        <end position="1218"/>
    </location>
</feature>
<keyword evidence="3" id="KW-0134">Cell wall</keyword>
<evidence type="ECO:0000256" key="8">
    <source>
        <dbReference type="SAM" id="Phobius"/>
    </source>
</evidence>
<dbReference type="InterPro" id="IPR011252">
    <property type="entry name" value="Fibrogen-bd_dom1"/>
</dbReference>
<dbReference type="Pfam" id="PF17802">
    <property type="entry name" value="SpaA"/>
    <property type="match status" value="2"/>
</dbReference>